<dbReference type="SMART" id="SM00086">
    <property type="entry name" value="PAC"/>
    <property type="match status" value="4"/>
</dbReference>
<dbReference type="SMART" id="SM00091">
    <property type="entry name" value="PAS"/>
    <property type="match status" value="4"/>
</dbReference>
<evidence type="ECO:0000259" key="4">
    <source>
        <dbReference type="PROSITE" id="PS50112"/>
    </source>
</evidence>
<protein>
    <submittedName>
        <fullName evidence="6">PAS domain S-box protein</fullName>
    </submittedName>
</protein>
<dbReference type="Pfam" id="PF00989">
    <property type="entry name" value="PAS"/>
    <property type="match status" value="3"/>
</dbReference>
<feature type="domain" description="PAC" evidence="5">
    <location>
        <begin position="239"/>
        <end position="290"/>
    </location>
</feature>
<feature type="domain" description="Histidine kinase" evidence="3">
    <location>
        <begin position="825"/>
        <end position="1030"/>
    </location>
</feature>
<dbReference type="SUPFAM" id="SSF55781">
    <property type="entry name" value="GAF domain-like"/>
    <property type="match status" value="1"/>
</dbReference>
<dbReference type="Pfam" id="PF13185">
    <property type="entry name" value="GAF_2"/>
    <property type="match status" value="1"/>
</dbReference>
<dbReference type="CDD" id="cd00130">
    <property type="entry name" value="PAS"/>
    <property type="match status" value="4"/>
</dbReference>
<dbReference type="InterPro" id="IPR005467">
    <property type="entry name" value="His_kinase_dom"/>
</dbReference>
<dbReference type="InterPro" id="IPR013767">
    <property type="entry name" value="PAS_fold"/>
</dbReference>
<feature type="domain" description="PAC" evidence="5">
    <location>
        <begin position="642"/>
        <end position="693"/>
    </location>
</feature>
<reference evidence="6 7" key="1">
    <citation type="journal article" date="2019" name="Int. J. Syst. Evol. Microbiol.">
        <title>The Global Catalogue of Microorganisms (GCM) 10K type strain sequencing project: providing services to taxonomists for standard genome sequencing and annotation.</title>
        <authorList>
            <consortium name="The Broad Institute Genomics Platform"/>
            <consortium name="The Broad Institute Genome Sequencing Center for Infectious Disease"/>
            <person name="Wu L."/>
            <person name="Ma J."/>
        </authorList>
    </citation>
    <scope>NUCLEOTIDE SEQUENCE [LARGE SCALE GENOMIC DNA]</scope>
    <source>
        <strain evidence="6 7">XZYJT29</strain>
    </source>
</reference>
<feature type="domain" description="PAS" evidence="4">
    <location>
        <begin position="570"/>
        <end position="615"/>
    </location>
</feature>
<dbReference type="SMART" id="SM00387">
    <property type="entry name" value="HATPase_c"/>
    <property type="match status" value="1"/>
</dbReference>
<dbReference type="SUPFAM" id="SSF55785">
    <property type="entry name" value="PYP-like sensor domain (PAS domain)"/>
    <property type="match status" value="4"/>
</dbReference>
<dbReference type="Gene3D" id="3.30.565.10">
    <property type="entry name" value="Histidine kinase-like ATPase, C-terminal domain"/>
    <property type="match status" value="1"/>
</dbReference>
<proteinExistence type="predicted"/>
<evidence type="ECO:0000259" key="3">
    <source>
        <dbReference type="PROSITE" id="PS50109"/>
    </source>
</evidence>
<dbReference type="PROSITE" id="PS50112">
    <property type="entry name" value="PAS"/>
    <property type="match status" value="4"/>
</dbReference>
<dbReference type="Pfam" id="PF02518">
    <property type="entry name" value="HATPase_c"/>
    <property type="match status" value="1"/>
</dbReference>
<sequence length="1031" mass="111118">MGARVLAVGPGRDDDWIDDVESRGWDVETVETTRATLDALRSEAVSCVVVDGGYGDGDTGGVDDLLDPLAGVREFGHDVPVVLTTEAPDGDLAAAATRLGVTEYVPRSTTEATLAERICAYLPDGGQAMAADGDGAADDAAATVTRAEDGDATGQRDGNASMAVGIDDTAAALDAVNDGLYVLDRRGTFLVVNESLAEMTGYGIDELVGENAAMITSDSSMTDIFPAIRRVVNGESEAETVSTTVVPRDGEPFPAEDHVTAVEEDGEVVGIAGVIRDVSDKRERTRELERYESIIEAVDDGVYALDDEGRFDVVNDALLDLTGYDREALLGEHTSIVKDEPTVQLAENKLRELASGNAVETTFELALQPRSGDPVEAEDHMTMLTDEQGEFEGTAGVIRDITDRKERERELREARERFAELLDTSRGLLGAHSRGRVADIVAGAVAETLGYDLNVVRLYDPERERLEPAAGSGAGVVTVESRPAYAVGEGGPGRAFERGETLHVPEDVEAGLGDPPDPVTETLYVPLGTRGVVSIGSIDDGPFDDFDRSLAEILASNAAVALDRVAHEDELVQYRTVLENVQDMVYVADEDGRFSLVTEPFAARLGVDRADLVGRPVASVVADDEALESALADLRDDGVESRVVQTALRRDDGEALPVELEVSPLPTDGAGAGTVGVVRDRSELVETRERLETQRDRFSYLFDNLPDAVVEASLDEDCEPIVTTVNDAFADVFGFDPETITGEPLNDYILPAGERETGRELDREAASGAVVQREIRREAADGYRDFLFRGVPFETGRGGTNSFGIYTDITDQKERERRLQVLNRVLRHNLRNDLNVVMGYAEMIAGRVDDETVDEWAETLVDTAADVASLSERARSLDRTMREGSLRDGTVEVGDLVADVVTEYRAEYPDVRIDTDVEEATAVGDGRLELALRELLENSAEYGDGRIRVGVAADREDGRVTLSVADDGPGIPEYERAVVDESTEITQLEHASGLGLWVVRWVCDGCGGRMRFEESDLGGSAVVLSLTVADE</sequence>
<keyword evidence="2" id="KW-0418">Kinase</keyword>
<comment type="caution">
    <text evidence="6">The sequence shown here is derived from an EMBL/GenBank/DDBJ whole genome shotgun (WGS) entry which is preliminary data.</text>
</comment>
<dbReference type="GeneID" id="78820391"/>
<gene>
    <name evidence="6" type="ORF">ACFQMA_09750</name>
</gene>
<dbReference type="RefSeq" id="WP_274325682.1">
    <property type="nucleotide sequence ID" value="NZ_CP118158.1"/>
</dbReference>
<dbReference type="Gene3D" id="3.30.450.40">
    <property type="match status" value="1"/>
</dbReference>
<dbReference type="Proteomes" id="UP001596432">
    <property type="component" value="Unassembled WGS sequence"/>
</dbReference>
<dbReference type="CDD" id="cd00075">
    <property type="entry name" value="HATPase"/>
    <property type="match status" value="1"/>
</dbReference>
<feature type="domain" description="PAC" evidence="5">
    <location>
        <begin position="361"/>
        <end position="413"/>
    </location>
</feature>
<dbReference type="InterPro" id="IPR001610">
    <property type="entry name" value="PAC"/>
</dbReference>
<dbReference type="PANTHER" id="PTHR44757:SF2">
    <property type="entry name" value="BIOFILM ARCHITECTURE MAINTENANCE PROTEIN MBAA"/>
    <property type="match status" value="1"/>
</dbReference>
<dbReference type="NCBIfam" id="TIGR00229">
    <property type="entry name" value="sensory_box"/>
    <property type="match status" value="4"/>
</dbReference>
<dbReference type="InterPro" id="IPR011006">
    <property type="entry name" value="CheY-like_superfamily"/>
</dbReference>
<dbReference type="PROSITE" id="PS50109">
    <property type="entry name" value="HIS_KIN"/>
    <property type="match status" value="1"/>
</dbReference>
<dbReference type="AlphaFoldDB" id="A0ABD5XY74"/>
<dbReference type="Gene3D" id="3.40.50.2300">
    <property type="match status" value="1"/>
</dbReference>
<dbReference type="SUPFAM" id="SSF52172">
    <property type="entry name" value="CheY-like"/>
    <property type="match status" value="1"/>
</dbReference>
<dbReference type="EMBL" id="JBHTAS010000001">
    <property type="protein sequence ID" value="MFC7140115.1"/>
    <property type="molecule type" value="Genomic_DNA"/>
</dbReference>
<evidence type="ECO:0000256" key="2">
    <source>
        <dbReference type="ARBA" id="ARBA00022777"/>
    </source>
</evidence>
<dbReference type="Gene3D" id="3.30.450.20">
    <property type="entry name" value="PAS domain"/>
    <property type="match status" value="4"/>
</dbReference>
<evidence type="ECO:0000256" key="1">
    <source>
        <dbReference type="ARBA" id="ARBA00022679"/>
    </source>
</evidence>
<dbReference type="PROSITE" id="PS50113">
    <property type="entry name" value="PAC"/>
    <property type="match status" value="3"/>
</dbReference>
<keyword evidence="7" id="KW-1185">Reference proteome</keyword>
<dbReference type="InterPro" id="IPR036890">
    <property type="entry name" value="HATPase_C_sf"/>
</dbReference>
<dbReference type="InterPro" id="IPR003018">
    <property type="entry name" value="GAF"/>
</dbReference>
<dbReference type="InterPro" id="IPR000700">
    <property type="entry name" value="PAS-assoc_C"/>
</dbReference>
<dbReference type="PANTHER" id="PTHR44757">
    <property type="entry name" value="DIGUANYLATE CYCLASE DGCP"/>
    <property type="match status" value="1"/>
</dbReference>
<feature type="domain" description="PAS" evidence="4">
    <location>
        <begin position="287"/>
        <end position="357"/>
    </location>
</feature>
<evidence type="ECO:0000259" key="5">
    <source>
        <dbReference type="PROSITE" id="PS50113"/>
    </source>
</evidence>
<dbReference type="InterPro" id="IPR052155">
    <property type="entry name" value="Biofilm_reg_signaling"/>
</dbReference>
<dbReference type="InterPro" id="IPR029016">
    <property type="entry name" value="GAF-like_dom_sf"/>
</dbReference>
<dbReference type="InterPro" id="IPR003594">
    <property type="entry name" value="HATPase_dom"/>
</dbReference>
<dbReference type="InterPro" id="IPR000014">
    <property type="entry name" value="PAS"/>
</dbReference>
<feature type="domain" description="PAS" evidence="4">
    <location>
        <begin position="172"/>
        <end position="235"/>
    </location>
</feature>
<keyword evidence="1" id="KW-0808">Transferase</keyword>
<evidence type="ECO:0000313" key="6">
    <source>
        <dbReference type="EMBL" id="MFC7140115.1"/>
    </source>
</evidence>
<evidence type="ECO:0000313" key="7">
    <source>
        <dbReference type="Proteomes" id="UP001596432"/>
    </source>
</evidence>
<dbReference type="Pfam" id="PF08448">
    <property type="entry name" value="PAS_4"/>
    <property type="match status" value="1"/>
</dbReference>
<dbReference type="InterPro" id="IPR035965">
    <property type="entry name" value="PAS-like_dom_sf"/>
</dbReference>
<dbReference type="SMART" id="SM00065">
    <property type="entry name" value="GAF"/>
    <property type="match status" value="1"/>
</dbReference>
<dbReference type="SUPFAM" id="SSF55874">
    <property type="entry name" value="ATPase domain of HSP90 chaperone/DNA topoisomerase II/histidine kinase"/>
    <property type="match status" value="1"/>
</dbReference>
<accession>A0ABD5XY74</accession>
<organism evidence="6 7">
    <name type="scientific">Halosimplex aquaticum</name>
    <dbReference type="NCBI Taxonomy" id="3026162"/>
    <lineage>
        <taxon>Archaea</taxon>
        <taxon>Methanobacteriati</taxon>
        <taxon>Methanobacteriota</taxon>
        <taxon>Stenosarchaea group</taxon>
        <taxon>Halobacteria</taxon>
        <taxon>Halobacteriales</taxon>
        <taxon>Haloarculaceae</taxon>
        <taxon>Halosimplex</taxon>
    </lineage>
</organism>
<dbReference type="InterPro" id="IPR013656">
    <property type="entry name" value="PAS_4"/>
</dbReference>
<name>A0ABD5XY74_9EURY</name>
<feature type="domain" description="PAS" evidence="4">
    <location>
        <begin position="694"/>
        <end position="768"/>
    </location>
</feature>
<dbReference type="GO" id="GO:0016301">
    <property type="term" value="F:kinase activity"/>
    <property type="evidence" value="ECO:0007669"/>
    <property type="project" value="UniProtKB-KW"/>
</dbReference>